<gene>
    <name evidence="11" type="ORF">FYJ74_03440</name>
</gene>
<feature type="transmembrane region" description="Helical" evidence="10">
    <location>
        <begin position="375"/>
        <end position="399"/>
    </location>
</feature>
<dbReference type="Pfam" id="PF01554">
    <property type="entry name" value="MatE"/>
    <property type="match status" value="2"/>
</dbReference>
<evidence type="ECO:0000256" key="1">
    <source>
        <dbReference type="ARBA" id="ARBA00004651"/>
    </source>
</evidence>
<protein>
    <recommendedName>
        <fullName evidence="3">Multidrug export protein MepA</fullName>
    </recommendedName>
</protein>
<evidence type="ECO:0000313" key="11">
    <source>
        <dbReference type="EMBL" id="MST55101.1"/>
    </source>
</evidence>
<evidence type="ECO:0000256" key="9">
    <source>
        <dbReference type="ARBA" id="ARBA00023251"/>
    </source>
</evidence>
<evidence type="ECO:0000256" key="8">
    <source>
        <dbReference type="ARBA" id="ARBA00023136"/>
    </source>
</evidence>
<dbReference type="InterPro" id="IPR002528">
    <property type="entry name" value="MATE_fam"/>
</dbReference>
<feature type="transmembrane region" description="Helical" evidence="10">
    <location>
        <begin position="178"/>
        <end position="201"/>
    </location>
</feature>
<feature type="transmembrane region" description="Helical" evidence="10">
    <location>
        <begin position="146"/>
        <end position="166"/>
    </location>
</feature>
<comment type="similarity">
    <text evidence="2">Belongs to the multi antimicrobial extrusion (MATE) (TC 2.A.66.1) family. MepA subfamily.</text>
</comment>
<feature type="transmembrane region" description="Helical" evidence="10">
    <location>
        <begin position="106"/>
        <end position="126"/>
    </location>
</feature>
<keyword evidence="8 10" id="KW-0472">Membrane</keyword>
<dbReference type="InterPro" id="IPR045070">
    <property type="entry name" value="MATE_MepA-like"/>
</dbReference>
<comment type="caution">
    <text evidence="11">The sequence shown here is derived from an EMBL/GenBank/DDBJ whole genome shotgun (WGS) entry which is preliminary data.</text>
</comment>
<accession>A0A6L5YA90</accession>
<comment type="subcellular location">
    <subcellularLocation>
        <location evidence="1">Cell membrane</location>
        <topology evidence="1">Multi-pass membrane protein</topology>
    </subcellularLocation>
</comment>
<dbReference type="NCBIfam" id="TIGR00797">
    <property type="entry name" value="matE"/>
    <property type="match status" value="1"/>
</dbReference>
<dbReference type="AlphaFoldDB" id="A0A6L5YA90"/>
<dbReference type="GO" id="GO:0005886">
    <property type="term" value="C:plasma membrane"/>
    <property type="evidence" value="ECO:0007669"/>
    <property type="project" value="UniProtKB-SubCell"/>
</dbReference>
<feature type="transmembrane region" description="Helical" evidence="10">
    <location>
        <begin position="333"/>
        <end position="355"/>
    </location>
</feature>
<feature type="transmembrane region" description="Helical" evidence="10">
    <location>
        <begin position="63"/>
        <end position="85"/>
    </location>
</feature>
<dbReference type="EMBL" id="VUNH01000003">
    <property type="protein sequence ID" value="MST55101.1"/>
    <property type="molecule type" value="Genomic_DNA"/>
</dbReference>
<reference evidence="11 12" key="1">
    <citation type="submission" date="2019-08" db="EMBL/GenBank/DDBJ databases">
        <title>In-depth cultivation of the pig gut microbiome towards novel bacterial diversity and tailored functional studies.</title>
        <authorList>
            <person name="Wylensek D."/>
            <person name="Hitch T.C.A."/>
            <person name="Clavel T."/>
        </authorList>
    </citation>
    <scope>NUCLEOTIDE SEQUENCE [LARGE SCALE GENOMIC DNA]</scope>
    <source>
        <strain evidence="11 12">SM-530-WT-4B</strain>
    </source>
</reference>
<evidence type="ECO:0000256" key="4">
    <source>
        <dbReference type="ARBA" id="ARBA00022448"/>
    </source>
</evidence>
<feature type="transmembrane region" description="Helical" evidence="10">
    <location>
        <begin position="20"/>
        <end position="43"/>
    </location>
</feature>
<dbReference type="GO" id="GO:0042910">
    <property type="term" value="F:xenobiotic transmembrane transporter activity"/>
    <property type="evidence" value="ECO:0007669"/>
    <property type="project" value="InterPro"/>
</dbReference>
<evidence type="ECO:0000313" key="12">
    <source>
        <dbReference type="Proteomes" id="UP000473699"/>
    </source>
</evidence>
<dbReference type="InterPro" id="IPR051327">
    <property type="entry name" value="MATE_MepA_subfamily"/>
</dbReference>
<evidence type="ECO:0000256" key="6">
    <source>
        <dbReference type="ARBA" id="ARBA00022692"/>
    </source>
</evidence>
<feature type="transmembrane region" description="Helical" evidence="10">
    <location>
        <begin position="434"/>
        <end position="452"/>
    </location>
</feature>
<evidence type="ECO:0000256" key="3">
    <source>
        <dbReference type="ARBA" id="ARBA00022106"/>
    </source>
</evidence>
<evidence type="ECO:0000256" key="5">
    <source>
        <dbReference type="ARBA" id="ARBA00022475"/>
    </source>
</evidence>
<feature type="transmembrane region" description="Helical" evidence="10">
    <location>
        <begin position="207"/>
        <end position="228"/>
    </location>
</feature>
<organism evidence="11 12">
    <name type="scientific">Pyramidobacter porci</name>
    <dbReference type="NCBI Taxonomy" id="2605789"/>
    <lineage>
        <taxon>Bacteria</taxon>
        <taxon>Thermotogati</taxon>
        <taxon>Synergistota</taxon>
        <taxon>Synergistia</taxon>
        <taxon>Synergistales</taxon>
        <taxon>Dethiosulfovibrionaceae</taxon>
        <taxon>Pyramidobacter</taxon>
    </lineage>
</organism>
<proteinExistence type="inferred from homology"/>
<dbReference type="CDD" id="cd13143">
    <property type="entry name" value="MATE_MepA_like"/>
    <property type="match status" value="1"/>
</dbReference>
<keyword evidence="5" id="KW-1003">Cell membrane</keyword>
<dbReference type="GO" id="GO:0046677">
    <property type="term" value="P:response to antibiotic"/>
    <property type="evidence" value="ECO:0007669"/>
    <property type="project" value="UniProtKB-KW"/>
</dbReference>
<dbReference type="PANTHER" id="PTHR43823:SF3">
    <property type="entry name" value="MULTIDRUG EXPORT PROTEIN MEPA"/>
    <property type="match status" value="1"/>
</dbReference>
<keyword evidence="9" id="KW-0046">Antibiotic resistance</keyword>
<evidence type="ECO:0000256" key="10">
    <source>
        <dbReference type="SAM" id="Phobius"/>
    </source>
</evidence>
<dbReference type="Proteomes" id="UP000473699">
    <property type="component" value="Unassembled WGS sequence"/>
</dbReference>
<evidence type="ECO:0000256" key="2">
    <source>
        <dbReference type="ARBA" id="ARBA00008417"/>
    </source>
</evidence>
<keyword evidence="12" id="KW-1185">Reference proteome</keyword>
<keyword evidence="4" id="KW-0813">Transport</keyword>
<keyword evidence="6 10" id="KW-0812">Transmembrane</keyword>
<dbReference type="PIRSF" id="PIRSF006603">
    <property type="entry name" value="DinF"/>
    <property type="match status" value="1"/>
</dbReference>
<sequence>MKQHICERCRKSMENRREMLAQAPLLPLLVKMSLPAMIGMFVMASYNVVDTIFIGWGVGPLGIAATSVAFPLQLFVGALSMWVAMGTASLSSRKLGAGLDDDAERALGNGFVMSVALGFATLAAGIACLDPLIAMMGADARVAGHARHYLGIVFLGNPLVIVGMLFNNTIRSEGNTRYAMYSMVLPAVLNVFLDPLFIFGFKMGMAGAAWATVIGQLVTLLWNLRYYLTGRRSLIALRVSRMPLRWVIDAEILGVGVSEFARQGALTVANTILMNQISRYGSALYIAAYAIMMKVSSIAVMPIFGIGQGMQPIVGYCYGAGLYGRARKAIEIALLSATVITVTGEIILLGFPHVFVRAFTDDAEVIRLTVWGVRILQSTFAIIGFQIVGTVTFQALGFAGPALFLSLSRQVIFFIPSLLVLPRFFGVAGVFLSYPVADVCACFVTLALLIFYRGRFKRLER</sequence>
<evidence type="ECO:0000256" key="7">
    <source>
        <dbReference type="ARBA" id="ARBA00022989"/>
    </source>
</evidence>
<dbReference type="PANTHER" id="PTHR43823">
    <property type="entry name" value="SPORULATION PROTEIN YKVU"/>
    <property type="match status" value="1"/>
</dbReference>
<feature type="transmembrane region" description="Helical" evidence="10">
    <location>
        <begin position="283"/>
        <end position="304"/>
    </location>
</feature>
<dbReference type="InterPro" id="IPR048279">
    <property type="entry name" value="MdtK-like"/>
</dbReference>
<keyword evidence="7 10" id="KW-1133">Transmembrane helix</keyword>
<name>A0A6L5YA90_9BACT</name>
<dbReference type="GO" id="GO:0015297">
    <property type="term" value="F:antiporter activity"/>
    <property type="evidence" value="ECO:0007669"/>
    <property type="project" value="InterPro"/>
</dbReference>